<dbReference type="CDD" id="cd01734">
    <property type="entry name" value="YlxS_C"/>
    <property type="match status" value="1"/>
</dbReference>
<evidence type="ECO:0000256" key="1">
    <source>
        <dbReference type="ARBA" id="ARBA00022490"/>
    </source>
</evidence>
<evidence type="ECO:0000256" key="2">
    <source>
        <dbReference type="ARBA" id="ARBA00022517"/>
    </source>
</evidence>
<comment type="function">
    <text evidence="3">Required for maturation of 30S ribosomal subunits.</text>
</comment>
<protein>
    <recommendedName>
        <fullName evidence="3">Ribosome maturation factor RimP</fullName>
    </recommendedName>
</protein>
<keyword evidence="1 3" id="KW-0963">Cytoplasm</keyword>
<dbReference type="InterPro" id="IPR036847">
    <property type="entry name" value="RimP_C_sf"/>
</dbReference>
<organism evidence="6 7">
    <name type="scientific">Corallincola platygyrae</name>
    <dbReference type="NCBI Taxonomy" id="1193278"/>
    <lineage>
        <taxon>Bacteria</taxon>
        <taxon>Pseudomonadati</taxon>
        <taxon>Pseudomonadota</taxon>
        <taxon>Gammaproteobacteria</taxon>
        <taxon>Alteromonadales</taxon>
        <taxon>Psychromonadaceae</taxon>
        <taxon>Corallincola</taxon>
    </lineage>
</organism>
<dbReference type="EMBL" id="JBHUHT010000007">
    <property type="protein sequence ID" value="MFD2094874.1"/>
    <property type="molecule type" value="Genomic_DNA"/>
</dbReference>
<feature type="domain" description="Ribosome maturation factor RimP C-terminal" evidence="5">
    <location>
        <begin position="86"/>
        <end position="151"/>
    </location>
</feature>
<keyword evidence="7" id="KW-1185">Reference proteome</keyword>
<dbReference type="Gene3D" id="3.30.300.70">
    <property type="entry name" value="RimP-like superfamily, N-terminal"/>
    <property type="match status" value="1"/>
</dbReference>
<dbReference type="Proteomes" id="UP001597380">
    <property type="component" value="Unassembled WGS sequence"/>
</dbReference>
<sequence length="152" mass="16642">MAKLETQLTIMLEPAVEATGLELLGLELVRAGRQSVLRLYIDHENGITVDDCAEVSRQVSAVLDVEDPIAGEYNLEVSSPGMDRPLFKLPHYEEAVGQLVSLQTVLPINGRRKFKGALQAVNGDTLQLDVDGEETLIAFNNVRKGNIVPVFD</sequence>
<dbReference type="Gene3D" id="2.30.30.180">
    <property type="entry name" value="Ribosome maturation factor RimP, C-terminal domain"/>
    <property type="match status" value="1"/>
</dbReference>
<proteinExistence type="inferred from homology"/>
<gene>
    <name evidence="3 6" type="primary">rimP</name>
    <name evidence="6" type="ORF">ACFSJ3_02680</name>
</gene>
<dbReference type="Pfam" id="PF17384">
    <property type="entry name" value="DUF150_C"/>
    <property type="match status" value="1"/>
</dbReference>
<evidence type="ECO:0000313" key="7">
    <source>
        <dbReference type="Proteomes" id="UP001597380"/>
    </source>
</evidence>
<accession>A0ABW4XJB6</accession>
<dbReference type="SUPFAM" id="SSF75420">
    <property type="entry name" value="YhbC-like, N-terminal domain"/>
    <property type="match status" value="1"/>
</dbReference>
<dbReference type="NCBIfam" id="NF000927">
    <property type="entry name" value="PRK00092.1-1"/>
    <property type="match status" value="1"/>
</dbReference>
<name>A0ABW4XJB6_9GAMM</name>
<dbReference type="Pfam" id="PF02576">
    <property type="entry name" value="RimP_N"/>
    <property type="match status" value="1"/>
</dbReference>
<feature type="domain" description="Ribosome maturation factor RimP N-terminal" evidence="4">
    <location>
        <begin position="11"/>
        <end position="83"/>
    </location>
</feature>
<dbReference type="InterPro" id="IPR028989">
    <property type="entry name" value="RimP_N"/>
</dbReference>
<dbReference type="SUPFAM" id="SSF74942">
    <property type="entry name" value="YhbC-like, C-terminal domain"/>
    <property type="match status" value="1"/>
</dbReference>
<dbReference type="InterPro" id="IPR035956">
    <property type="entry name" value="RimP_N_sf"/>
</dbReference>
<comment type="caution">
    <text evidence="6">The sequence shown here is derived from an EMBL/GenBank/DDBJ whole genome shotgun (WGS) entry which is preliminary data.</text>
</comment>
<dbReference type="PANTHER" id="PTHR33867:SF1">
    <property type="entry name" value="RIBOSOME MATURATION FACTOR RIMP"/>
    <property type="match status" value="1"/>
</dbReference>
<comment type="similarity">
    <text evidence="3">Belongs to the RimP family.</text>
</comment>
<dbReference type="InterPro" id="IPR028998">
    <property type="entry name" value="RimP_C"/>
</dbReference>
<dbReference type="RefSeq" id="WP_345338122.1">
    <property type="nucleotide sequence ID" value="NZ_BAABLI010000004.1"/>
</dbReference>
<evidence type="ECO:0000256" key="3">
    <source>
        <dbReference type="HAMAP-Rule" id="MF_01077"/>
    </source>
</evidence>
<dbReference type="PANTHER" id="PTHR33867">
    <property type="entry name" value="RIBOSOME MATURATION FACTOR RIMP"/>
    <property type="match status" value="1"/>
</dbReference>
<comment type="subcellular location">
    <subcellularLocation>
        <location evidence="3">Cytoplasm</location>
    </subcellularLocation>
</comment>
<evidence type="ECO:0000259" key="5">
    <source>
        <dbReference type="Pfam" id="PF17384"/>
    </source>
</evidence>
<evidence type="ECO:0000259" key="4">
    <source>
        <dbReference type="Pfam" id="PF02576"/>
    </source>
</evidence>
<reference evidence="7" key="1">
    <citation type="journal article" date="2019" name="Int. J. Syst. Evol. Microbiol.">
        <title>The Global Catalogue of Microorganisms (GCM) 10K type strain sequencing project: providing services to taxonomists for standard genome sequencing and annotation.</title>
        <authorList>
            <consortium name="The Broad Institute Genomics Platform"/>
            <consortium name="The Broad Institute Genome Sequencing Center for Infectious Disease"/>
            <person name="Wu L."/>
            <person name="Ma J."/>
        </authorList>
    </citation>
    <scope>NUCLEOTIDE SEQUENCE [LARGE SCALE GENOMIC DNA]</scope>
    <source>
        <strain evidence="7">CGMCC 1.10992</strain>
    </source>
</reference>
<dbReference type="InterPro" id="IPR003728">
    <property type="entry name" value="Ribosome_maturation_RimP"/>
</dbReference>
<keyword evidence="2 3" id="KW-0690">Ribosome biogenesis</keyword>
<evidence type="ECO:0000313" key="6">
    <source>
        <dbReference type="EMBL" id="MFD2094874.1"/>
    </source>
</evidence>
<dbReference type="HAMAP" id="MF_01077">
    <property type="entry name" value="RimP"/>
    <property type="match status" value="1"/>
</dbReference>